<evidence type="ECO:0000313" key="4">
    <source>
        <dbReference type="Proteomes" id="UP000186817"/>
    </source>
</evidence>
<feature type="compositionally biased region" description="Polar residues" evidence="2">
    <location>
        <begin position="229"/>
        <end position="243"/>
    </location>
</feature>
<dbReference type="AlphaFoldDB" id="A0A1Q9CF38"/>
<feature type="compositionally biased region" description="Basic and acidic residues" evidence="2">
    <location>
        <begin position="287"/>
        <end position="296"/>
    </location>
</feature>
<accession>A0A1Q9CF38</accession>
<sequence>MVPARDNAGPSAPGQAAIPTPSSGLVHDLQELLNAARKTENRLSKLQNGRAKVAEKWQLYQQKLKDAWMKEHGRFLRDTERLDRDIQEAAQEQGRAFQAVRQAWTQASQGPSVPMETSAEGQWEQLRNGWEQEDGAQLQAILQRATGVPLPGPSMDQQRQLKPELVQLLAHFGAGAVANGFGGPPPGLSSTSSDVPMSVGPMVPPGFGGDLAAPSATAPTDPAMAFNPGASTSKLVGDASTSPHHPGQRDLGAGRTPTTEAPPRKDVKSATRTQPTVDTLQGPGLAEKLDKKREHASGAALRPFGLPGPTDHPPPPVPVHNLSSTTSQDKESDDELDSASPPGHPFILGAKHMHRSLWGMGQAIAEQIGSTVSQLCFQKDVSDIVLRPLDANFTFVDARRVGRGLRAFLRTTWSDASSILRCVNPKVPDGFSASLRTRACAGTAPDDIIWDWQEVRFRAVDCSPSGDNVEYLADANSHAEDSAGVDQTPVSHVAQGGADNAEGFYAAIATGQLNPAHLPSEGFENAPVKDKLWVLLFAPDRTPETVWISACPPLHWDDALAAVQAARDISHSSLYGHVCKVHPQPSAEFASLICLTNWAMHRTAVIFDGRAFDGRLYCLLIDPWIQWGSFLLQTGLPDNDSFVVVIKGVVHARGRPLVFSQGDMVQILEYGAAIPPVLDLDDLMFVGNSWEADPPLAFSSSFSHFWVLHEGGSRGIDADYHKIDSVYGFQEFAADVLQFAQFSSKDSTLMCPRTLFCTLQVESGPAAPLSIDALQTVVTLNLALVLTPAVMVKSQMHPVLHDLPHTGADLRAIVVTDETEAASEIILAPPLHLLELVLTLEL</sequence>
<evidence type="ECO:0000256" key="1">
    <source>
        <dbReference type="SAM" id="Coils"/>
    </source>
</evidence>
<evidence type="ECO:0000256" key="2">
    <source>
        <dbReference type="SAM" id="MobiDB-lite"/>
    </source>
</evidence>
<protein>
    <submittedName>
        <fullName evidence="3">Uncharacterized protein</fullName>
    </submittedName>
</protein>
<dbReference type="Proteomes" id="UP000186817">
    <property type="component" value="Unassembled WGS sequence"/>
</dbReference>
<feature type="region of interest" description="Disordered" evidence="2">
    <location>
        <begin position="210"/>
        <end position="345"/>
    </location>
</feature>
<keyword evidence="1" id="KW-0175">Coiled coil</keyword>
<feature type="compositionally biased region" description="Polar residues" evidence="2">
    <location>
        <begin position="270"/>
        <end position="279"/>
    </location>
</feature>
<reference evidence="3 4" key="1">
    <citation type="submission" date="2016-02" db="EMBL/GenBank/DDBJ databases">
        <title>Genome analysis of coral dinoflagellate symbionts highlights evolutionary adaptations to a symbiotic lifestyle.</title>
        <authorList>
            <person name="Aranda M."/>
            <person name="Li Y."/>
            <person name="Liew Y.J."/>
            <person name="Baumgarten S."/>
            <person name="Simakov O."/>
            <person name="Wilson M."/>
            <person name="Piel J."/>
            <person name="Ashoor H."/>
            <person name="Bougouffa S."/>
            <person name="Bajic V.B."/>
            <person name="Ryu T."/>
            <person name="Ravasi T."/>
            <person name="Bayer T."/>
            <person name="Micklem G."/>
            <person name="Kim H."/>
            <person name="Bhak J."/>
            <person name="Lajeunesse T.C."/>
            <person name="Voolstra C.R."/>
        </authorList>
    </citation>
    <scope>NUCLEOTIDE SEQUENCE [LARGE SCALE GENOMIC DNA]</scope>
    <source>
        <strain evidence="3 4">CCMP2467</strain>
    </source>
</reference>
<proteinExistence type="predicted"/>
<comment type="caution">
    <text evidence="3">The sequence shown here is derived from an EMBL/GenBank/DDBJ whole genome shotgun (WGS) entry which is preliminary data.</text>
</comment>
<keyword evidence="4" id="KW-1185">Reference proteome</keyword>
<evidence type="ECO:0000313" key="3">
    <source>
        <dbReference type="EMBL" id="OLP81516.1"/>
    </source>
</evidence>
<feature type="coiled-coil region" evidence="1">
    <location>
        <begin position="29"/>
        <end position="56"/>
    </location>
</feature>
<gene>
    <name evidence="3" type="ORF">AK812_SmicGene37930</name>
</gene>
<dbReference type="OrthoDB" id="10286056at2759"/>
<dbReference type="EMBL" id="LSRX01001273">
    <property type="protein sequence ID" value="OLP81516.1"/>
    <property type="molecule type" value="Genomic_DNA"/>
</dbReference>
<name>A0A1Q9CF38_SYMMI</name>
<organism evidence="3 4">
    <name type="scientific">Symbiodinium microadriaticum</name>
    <name type="common">Dinoflagellate</name>
    <name type="synonym">Zooxanthella microadriatica</name>
    <dbReference type="NCBI Taxonomy" id="2951"/>
    <lineage>
        <taxon>Eukaryota</taxon>
        <taxon>Sar</taxon>
        <taxon>Alveolata</taxon>
        <taxon>Dinophyceae</taxon>
        <taxon>Suessiales</taxon>
        <taxon>Symbiodiniaceae</taxon>
        <taxon>Symbiodinium</taxon>
    </lineage>
</organism>
<feature type="compositionally biased region" description="Low complexity" evidence="2">
    <location>
        <begin position="210"/>
        <end position="225"/>
    </location>
</feature>
<feature type="region of interest" description="Disordered" evidence="2">
    <location>
        <begin position="1"/>
        <end position="22"/>
    </location>
</feature>